<protein>
    <recommendedName>
        <fullName evidence="4">phosphoserine transaminase</fullName>
        <ecNumber evidence="4">2.6.1.52</ecNumber>
    </recommendedName>
</protein>
<evidence type="ECO:0000256" key="1">
    <source>
        <dbReference type="ARBA" id="ARBA00001933"/>
    </source>
</evidence>
<evidence type="ECO:0000256" key="10">
    <source>
        <dbReference type="ARBA" id="ARBA00023299"/>
    </source>
</evidence>
<keyword evidence="9" id="KW-0663">Pyridoxal phosphate</keyword>
<dbReference type="EC" id="2.6.1.52" evidence="4"/>
<dbReference type="Proteomes" id="UP000192656">
    <property type="component" value="Unassembled WGS sequence"/>
</dbReference>
<evidence type="ECO:0000256" key="4">
    <source>
        <dbReference type="ARBA" id="ARBA00013030"/>
    </source>
</evidence>
<evidence type="ECO:0000256" key="12">
    <source>
        <dbReference type="SAM" id="MobiDB-lite"/>
    </source>
</evidence>
<evidence type="ECO:0000256" key="5">
    <source>
        <dbReference type="ARBA" id="ARBA00022490"/>
    </source>
</evidence>
<evidence type="ECO:0000256" key="7">
    <source>
        <dbReference type="ARBA" id="ARBA00022605"/>
    </source>
</evidence>
<reference evidence="13 14" key="1">
    <citation type="submission" date="2017-04" db="EMBL/GenBank/DDBJ databases">
        <authorList>
            <person name="Afonso C.L."/>
            <person name="Miller P.J."/>
            <person name="Scott M.A."/>
            <person name="Spackman E."/>
            <person name="Goraichik I."/>
            <person name="Dimitrov K.M."/>
            <person name="Suarez D.L."/>
            <person name="Swayne D.E."/>
        </authorList>
    </citation>
    <scope>NUCLEOTIDE SEQUENCE [LARGE SCALE GENOMIC DNA]</scope>
    <source>
        <strain evidence="13 14">CGMCC 1.10972</strain>
    </source>
</reference>
<keyword evidence="10" id="KW-0718">Serine biosynthesis</keyword>
<evidence type="ECO:0000256" key="2">
    <source>
        <dbReference type="ARBA" id="ARBA00005099"/>
    </source>
</evidence>
<name>A0A1W2CSX5_9HYPH</name>
<dbReference type="NCBIfam" id="NF002841">
    <property type="entry name" value="PRK03080.1-2"/>
    <property type="match status" value="1"/>
</dbReference>
<dbReference type="NCBIfam" id="TIGR01365">
    <property type="entry name" value="serC_2"/>
    <property type="match status" value="1"/>
</dbReference>
<keyword evidence="5" id="KW-0963">Cytoplasm</keyword>
<proteinExistence type="inferred from homology"/>
<dbReference type="GO" id="GO:0004648">
    <property type="term" value="F:O-phospho-L-serine:2-oxoglutarate aminotransferase activity"/>
    <property type="evidence" value="ECO:0007669"/>
    <property type="project" value="UniProtKB-EC"/>
</dbReference>
<dbReference type="CDD" id="cd01494">
    <property type="entry name" value="AAT_I"/>
    <property type="match status" value="1"/>
</dbReference>
<evidence type="ECO:0000256" key="3">
    <source>
        <dbReference type="ARBA" id="ARBA00006904"/>
    </source>
</evidence>
<keyword evidence="14" id="KW-1185">Reference proteome</keyword>
<comment type="pathway">
    <text evidence="2">Amino-acid biosynthesis; L-serine biosynthesis; L-serine from 3-phospho-D-glycerate: step 2/3.</text>
</comment>
<gene>
    <name evidence="13" type="ORF">SAMN06297251_11140</name>
</gene>
<dbReference type="OrthoDB" id="9772439at2"/>
<keyword evidence="6 13" id="KW-0032">Aminotransferase</keyword>
<dbReference type="GO" id="GO:0019265">
    <property type="term" value="P:glycine biosynthetic process, by transamination of glyoxylate"/>
    <property type="evidence" value="ECO:0007669"/>
    <property type="project" value="TreeGrafter"/>
</dbReference>
<dbReference type="EMBL" id="FWXR01000011">
    <property type="protein sequence ID" value="SMC87768.1"/>
    <property type="molecule type" value="Genomic_DNA"/>
</dbReference>
<accession>A0A1W2CSX5</accession>
<dbReference type="InterPro" id="IPR015422">
    <property type="entry name" value="PyrdxlP-dep_Trfase_small"/>
</dbReference>
<dbReference type="PANTHER" id="PTHR21152">
    <property type="entry name" value="AMINOTRANSFERASE CLASS V"/>
    <property type="match status" value="1"/>
</dbReference>
<dbReference type="GO" id="GO:0006564">
    <property type="term" value="P:L-serine biosynthetic process"/>
    <property type="evidence" value="ECO:0007669"/>
    <property type="project" value="UniProtKB-KW"/>
</dbReference>
<evidence type="ECO:0000313" key="13">
    <source>
        <dbReference type="EMBL" id="SMC87768.1"/>
    </source>
</evidence>
<dbReference type="SUPFAM" id="SSF53383">
    <property type="entry name" value="PLP-dependent transferases"/>
    <property type="match status" value="1"/>
</dbReference>
<dbReference type="InterPro" id="IPR015421">
    <property type="entry name" value="PyrdxlP-dep_Trfase_major"/>
</dbReference>
<comment type="catalytic activity">
    <reaction evidence="11">
        <text>O-phospho-L-serine + 2-oxoglutarate = 3-phosphooxypyruvate + L-glutamate</text>
        <dbReference type="Rhea" id="RHEA:14329"/>
        <dbReference type="ChEBI" id="CHEBI:16810"/>
        <dbReference type="ChEBI" id="CHEBI:18110"/>
        <dbReference type="ChEBI" id="CHEBI:29985"/>
        <dbReference type="ChEBI" id="CHEBI:57524"/>
        <dbReference type="EC" id="2.6.1.52"/>
    </reaction>
</comment>
<evidence type="ECO:0000256" key="11">
    <source>
        <dbReference type="ARBA" id="ARBA00049007"/>
    </source>
</evidence>
<evidence type="ECO:0000256" key="8">
    <source>
        <dbReference type="ARBA" id="ARBA00022679"/>
    </source>
</evidence>
<feature type="region of interest" description="Disordered" evidence="12">
    <location>
        <begin position="1"/>
        <end position="21"/>
    </location>
</feature>
<dbReference type="Gene3D" id="3.40.640.10">
    <property type="entry name" value="Type I PLP-dependent aspartate aminotransferase-like (Major domain)"/>
    <property type="match status" value="1"/>
</dbReference>
<dbReference type="InterPro" id="IPR022278">
    <property type="entry name" value="Pser_aminoTfrase"/>
</dbReference>
<dbReference type="PIRSF" id="PIRSF000525">
    <property type="entry name" value="SerC"/>
    <property type="match status" value="1"/>
</dbReference>
<comment type="similarity">
    <text evidence="3">Belongs to the class-V pyridoxal-phosphate-dependent aminotransferase family. SerC subfamily.</text>
</comment>
<dbReference type="STRING" id="937218.SAMN06297251_11140"/>
<organism evidence="13 14">
    <name type="scientific">Fulvimarina manganoxydans</name>
    <dbReference type="NCBI Taxonomy" id="937218"/>
    <lineage>
        <taxon>Bacteria</taxon>
        <taxon>Pseudomonadati</taxon>
        <taxon>Pseudomonadota</taxon>
        <taxon>Alphaproteobacteria</taxon>
        <taxon>Hyphomicrobiales</taxon>
        <taxon>Aurantimonadaceae</taxon>
        <taxon>Fulvimarina</taxon>
    </lineage>
</organism>
<keyword evidence="8 13" id="KW-0808">Transferase</keyword>
<dbReference type="AlphaFoldDB" id="A0A1W2CSX5"/>
<dbReference type="GO" id="GO:0008453">
    <property type="term" value="F:alanine-glyoxylate transaminase activity"/>
    <property type="evidence" value="ECO:0007669"/>
    <property type="project" value="TreeGrafter"/>
</dbReference>
<dbReference type="GO" id="GO:0004760">
    <property type="term" value="F:L-serine-pyruvate transaminase activity"/>
    <property type="evidence" value="ECO:0007669"/>
    <property type="project" value="TreeGrafter"/>
</dbReference>
<comment type="cofactor">
    <cofactor evidence="1">
        <name>pyridoxal 5'-phosphate</name>
        <dbReference type="ChEBI" id="CHEBI:597326"/>
    </cofactor>
</comment>
<dbReference type="InterPro" id="IPR006271">
    <property type="entry name" value="Pser_aminoTfrase_methanosarc"/>
</dbReference>
<dbReference type="RefSeq" id="WP_084410471.1">
    <property type="nucleotide sequence ID" value="NZ_FWXR01000011.1"/>
</dbReference>
<dbReference type="InterPro" id="IPR015424">
    <property type="entry name" value="PyrdxlP-dep_Trfase"/>
</dbReference>
<dbReference type="Gene3D" id="3.90.1150.10">
    <property type="entry name" value="Aspartate Aminotransferase, domain 1"/>
    <property type="match status" value="1"/>
</dbReference>
<evidence type="ECO:0000313" key="14">
    <source>
        <dbReference type="Proteomes" id="UP000192656"/>
    </source>
</evidence>
<sequence>MTTAAKPDLRPANPRFSSGPCAKRPGWSLEALQDAALGRSHRAKIGKSKLARAIDETRDILNVPADYRIGIVPASDTGAVEMAMWSLLGARGVDMVAWESFGAGWVTDAIKQLKLDDARTFEAPYGEIVDFSTLNFDRDVVFTWNGTTSGVRLPNGDKIPANRQGLTICDATSAAFAQDLPWDKLDVVTFSWQKVMGGEAAHGMLILSPRAVERLESYKPAWPLPKIFRMTKGGKLIEGIFKGETINTPSMLCVEDYLDALAWGKEIGGLTALKARADANLAVIERFVESHDWLGFLAKTKDIRSNTSVCLTFTDPALTEKSEDEQNAFAKGVASLLEKEGVALDIGAYRDAPAGLRIWCGATVEASDLEALMPWLAWAYETQKGELKKAA</sequence>
<evidence type="ECO:0000256" key="6">
    <source>
        <dbReference type="ARBA" id="ARBA00022576"/>
    </source>
</evidence>
<dbReference type="UniPathway" id="UPA00135">
    <property type="reaction ID" value="UER00197"/>
</dbReference>
<keyword evidence="7" id="KW-0028">Amino-acid biosynthesis</keyword>
<evidence type="ECO:0000256" key="9">
    <source>
        <dbReference type="ARBA" id="ARBA00022898"/>
    </source>
</evidence>
<dbReference type="PANTHER" id="PTHR21152:SF40">
    <property type="entry name" value="ALANINE--GLYOXYLATE AMINOTRANSFERASE"/>
    <property type="match status" value="1"/>
</dbReference>